<dbReference type="RefSeq" id="XP_027615989.1">
    <property type="nucleotide sequence ID" value="XM_027760188.1"/>
</dbReference>
<dbReference type="EMBL" id="BFAD01000007">
    <property type="protein sequence ID" value="GBE85076.1"/>
    <property type="molecule type" value="Genomic_DNA"/>
</dbReference>
<evidence type="ECO:0000313" key="3">
    <source>
        <dbReference type="Proteomes" id="UP000287166"/>
    </source>
</evidence>
<dbReference type="Gene3D" id="3.40.390.10">
    <property type="entry name" value="Collagenase (Catalytic Domain)"/>
    <property type="match status" value="1"/>
</dbReference>
<accession>A0A401GS89</accession>
<dbReference type="AlphaFoldDB" id="A0A401GS89"/>
<sequence length="499" mass="55242">MSSGRFGEKVSPPPLQVEPLFSSGHPSNRVDLVFFSDGYTVEEKDQFIADATRLAMDISNNHTFNTVKPLLNFWAAFSPSNESGIGTGGVPKDTTFGLYRDGTELRGVYYSKPDVARAACFSMGDRCDYPILMGNDPLYGGLGGEFTVITPSLANGALVLRHELGHSIIDVGEEYDGGYAYFGVNAAHDISKAIPWSHWLTNASSISVHHHDHDNDHTSARVERSIMPMQAYPWTMLNVSSPWCISFSSSGTYARHLVRFSLSGLPQMGDLLVELDGQDLLWAPQPDIGVDRWHYDVHPNGALSEGVHELKFTLRNKDVEGTAQLCSAEILEFGDETEFVATPGYYGAFPTFSERNETTYRPTNEDCLMRVVTTPNFCKVCIEGLWLSLLKRVDLIDSLNAGCKLEEGRWKRTLGLDLVPLAQFREEAVEVEESYTITWAKNGDILATFANQTRIEVDDADALGTYTVDVQFTTPEVRVDKDGLLTSRVVYAVTSSCQP</sequence>
<evidence type="ECO:0000256" key="1">
    <source>
        <dbReference type="SAM" id="MobiDB-lite"/>
    </source>
</evidence>
<evidence type="ECO:0000313" key="2">
    <source>
        <dbReference type="EMBL" id="GBE85076.1"/>
    </source>
</evidence>
<evidence type="ECO:0008006" key="4">
    <source>
        <dbReference type="Google" id="ProtNLM"/>
    </source>
</evidence>
<dbReference type="GO" id="GO:0008237">
    <property type="term" value="F:metallopeptidase activity"/>
    <property type="evidence" value="ECO:0007669"/>
    <property type="project" value="InterPro"/>
</dbReference>
<comment type="caution">
    <text evidence="2">The sequence shown here is derived from an EMBL/GenBank/DDBJ whole genome shotgun (WGS) entry which is preliminary data.</text>
</comment>
<feature type="region of interest" description="Disordered" evidence="1">
    <location>
        <begin position="1"/>
        <end position="22"/>
    </location>
</feature>
<keyword evidence="3" id="KW-1185">Reference proteome</keyword>
<organism evidence="2 3">
    <name type="scientific">Sparassis crispa</name>
    <dbReference type="NCBI Taxonomy" id="139825"/>
    <lineage>
        <taxon>Eukaryota</taxon>
        <taxon>Fungi</taxon>
        <taxon>Dikarya</taxon>
        <taxon>Basidiomycota</taxon>
        <taxon>Agaricomycotina</taxon>
        <taxon>Agaricomycetes</taxon>
        <taxon>Polyporales</taxon>
        <taxon>Sparassidaceae</taxon>
        <taxon>Sparassis</taxon>
    </lineage>
</organism>
<gene>
    <name evidence="2" type="ORF">SCP_0702620</name>
</gene>
<name>A0A401GS89_9APHY</name>
<dbReference type="GeneID" id="38781993"/>
<dbReference type="Proteomes" id="UP000287166">
    <property type="component" value="Unassembled WGS sequence"/>
</dbReference>
<dbReference type="OrthoDB" id="2961863at2759"/>
<dbReference type="InParanoid" id="A0A401GS89"/>
<dbReference type="InterPro" id="IPR024079">
    <property type="entry name" value="MetalloPept_cat_dom_sf"/>
</dbReference>
<reference evidence="2 3" key="1">
    <citation type="journal article" date="2018" name="Sci. Rep.">
        <title>Genome sequence of the cauliflower mushroom Sparassis crispa (Hanabiratake) and its association with beneficial usage.</title>
        <authorList>
            <person name="Kiyama R."/>
            <person name="Furutani Y."/>
            <person name="Kawaguchi K."/>
            <person name="Nakanishi T."/>
        </authorList>
    </citation>
    <scope>NUCLEOTIDE SEQUENCE [LARGE SCALE GENOMIC DNA]</scope>
</reference>
<dbReference type="Pfam" id="PF09471">
    <property type="entry name" value="Peptidase_M64"/>
    <property type="match status" value="1"/>
</dbReference>
<protein>
    <recommendedName>
        <fullName evidence="4">IgA peptidase M64</fullName>
    </recommendedName>
</protein>
<dbReference type="InterPro" id="IPR019026">
    <property type="entry name" value="Peptidase_M64_IgA"/>
</dbReference>
<proteinExistence type="predicted"/>